<accession>A0AAD9PMB3</accession>
<proteinExistence type="inferred from homology"/>
<feature type="region of interest" description="Disordered" evidence="9">
    <location>
        <begin position="163"/>
        <end position="210"/>
    </location>
</feature>
<dbReference type="RefSeq" id="XP_067804122.1">
    <property type="nucleotide sequence ID" value="XM_067945331.1"/>
</dbReference>
<dbReference type="InterPro" id="IPR008271">
    <property type="entry name" value="Ser/Thr_kinase_AS"/>
</dbReference>
<dbReference type="PANTHER" id="PTHR24058">
    <property type="entry name" value="DUAL SPECIFICITY PROTEIN KINASE"/>
    <property type="match status" value="1"/>
</dbReference>
<sequence length="740" mass="83782">MTKRSRSPCGLERNPHKSHANGRNNRHRYSDSHKNRRKHTWKDLSHTNSSKYNTSPIEDDSHDSISPSVSPYYSRDASISNIAIESKRITKGTSIRDSITSVGKKGTFQAPKYDFRNDPEVSDVSEEGEINEELDLHVEPEEEDVEKFLEQRRKQRQLLLQKLQRNSANKRNDSSYGITSDLTNGTDRSRDCNSHASSSSSSNPNRCLNPFSMLFQQPQETEIGGSNVPINLTGGTESSTVPALVDALSNSSESNEDSGSITESTPKNKDKGESPTSGGAPMPALAEIHRKISLEKQKLRNFIIKMKEQQQNEDVEIYKNDSMCTFNNNAAVTMSQEVDPLLHVPPEDEVYNEDDEEDDVDMFSENLEPEKIKVKRPFTMPRVIKATKPHALAEEWDDSEGYYQATIGEVMSSRYTVVSELLGKGVFSNVVKCFDAETKMHVAVKVIRNNDMMFRAAEKEIEILKSLQEADVDGKSHVVRLLDRFDYKGHLCMVLPWYWGNLRSALKKNGGGTGLSVATLHSYTRQLFTALRHLSRCRIMHADLKPDNILVNDSFTTIQVADLGSASDESENDITAYLVSRFYRAPEIILGLRYDCKIDVWSAAATIYELATGEILFPGCSNNQMLRIMMQYKGKIPTKMIRQGQFGTMHFDEELNFISHELDPFTKKPTIRKIRDLRATRSITDSILEKQSWIKANIPKRDALIKKLRQLGHLLEKCLALNPNKRPTPQEALDHPFITE</sequence>
<dbReference type="AlphaFoldDB" id="A0AAD9PMB3"/>
<keyword evidence="5 11" id="KW-0418">Kinase</keyword>
<evidence type="ECO:0000313" key="12">
    <source>
        <dbReference type="Proteomes" id="UP001214638"/>
    </source>
</evidence>
<organism evidence="11 12">
    <name type="scientific">Babesia duncani</name>
    <dbReference type="NCBI Taxonomy" id="323732"/>
    <lineage>
        <taxon>Eukaryota</taxon>
        <taxon>Sar</taxon>
        <taxon>Alveolata</taxon>
        <taxon>Apicomplexa</taxon>
        <taxon>Aconoidasida</taxon>
        <taxon>Piroplasmida</taxon>
        <taxon>Babesiidae</taxon>
        <taxon>Babesia</taxon>
    </lineage>
</organism>
<dbReference type="PROSITE" id="PS00108">
    <property type="entry name" value="PROTEIN_KINASE_ST"/>
    <property type="match status" value="1"/>
</dbReference>
<evidence type="ECO:0000256" key="2">
    <source>
        <dbReference type="ARBA" id="ARBA00022527"/>
    </source>
</evidence>
<keyword evidence="4 8" id="KW-0547">Nucleotide-binding</keyword>
<dbReference type="InterPro" id="IPR017441">
    <property type="entry name" value="Protein_kinase_ATP_BS"/>
</dbReference>
<feature type="domain" description="Protein kinase" evidence="10">
    <location>
        <begin position="416"/>
        <end position="738"/>
    </location>
</feature>
<feature type="compositionally biased region" description="Acidic residues" evidence="9">
    <location>
        <begin position="120"/>
        <end position="130"/>
    </location>
</feature>
<evidence type="ECO:0000256" key="4">
    <source>
        <dbReference type="ARBA" id="ARBA00022741"/>
    </source>
</evidence>
<evidence type="ECO:0000256" key="8">
    <source>
        <dbReference type="PROSITE-ProRule" id="PRU10141"/>
    </source>
</evidence>
<gene>
    <name evidence="11" type="ORF">BdWA1_000279</name>
</gene>
<dbReference type="InterPro" id="IPR050494">
    <property type="entry name" value="Ser_Thr_dual-spec_kinase"/>
</dbReference>
<keyword evidence="2" id="KW-0723">Serine/threonine-protein kinase</keyword>
<evidence type="ECO:0000256" key="9">
    <source>
        <dbReference type="SAM" id="MobiDB-lite"/>
    </source>
</evidence>
<feature type="compositionally biased region" description="Polar residues" evidence="9">
    <location>
        <begin position="64"/>
        <end position="73"/>
    </location>
</feature>
<dbReference type="PANTHER" id="PTHR24058:SF103">
    <property type="entry name" value="SERINE_THREONINE-PROTEIN KINASE PRP4 HOMOLOG"/>
    <property type="match status" value="1"/>
</dbReference>
<evidence type="ECO:0000256" key="1">
    <source>
        <dbReference type="ARBA" id="ARBA00012513"/>
    </source>
</evidence>
<dbReference type="Gene3D" id="1.10.510.10">
    <property type="entry name" value="Transferase(Phosphotransferase) domain 1"/>
    <property type="match status" value="1"/>
</dbReference>
<comment type="similarity">
    <text evidence="7">Belongs to the protein kinase superfamily. CMGC Ser/Thr protein kinase family.</text>
</comment>
<feature type="compositionally biased region" description="Polar residues" evidence="9">
    <location>
        <begin position="46"/>
        <end position="56"/>
    </location>
</feature>
<feature type="region of interest" description="Disordered" evidence="9">
    <location>
        <begin position="248"/>
        <end position="282"/>
    </location>
</feature>
<comment type="caution">
    <text evidence="11">The sequence shown here is derived from an EMBL/GenBank/DDBJ whole genome shotgun (WGS) entry which is preliminary data.</text>
</comment>
<dbReference type="SUPFAM" id="SSF56112">
    <property type="entry name" value="Protein kinase-like (PK-like)"/>
    <property type="match status" value="1"/>
</dbReference>
<dbReference type="Gene3D" id="3.30.200.20">
    <property type="entry name" value="Phosphorylase Kinase, domain 1"/>
    <property type="match status" value="1"/>
</dbReference>
<dbReference type="KEGG" id="bdw:94334577"/>
<evidence type="ECO:0000256" key="3">
    <source>
        <dbReference type="ARBA" id="ARBA00022679"/>
    </source>
</evidence>
<dbReference type="FunFam" id="3.30.200.20:FF:000440">
    <property type="entry name" value="CMGC/DYRK/PRP4 protein kinase, variant"/>
    <property type="match status" value="1"/>
</dbReference>
<feature type="region of interest" description="Disordered" evidence="9">
    <location>
        <begin position="110"/>
        <end position="130"/>
    </location>
</feature>
<feature type="region of interest" description="Disordered" evidence="9">
    <location>
        <begin position="1"/>
        <end position="73"/>
    </location>
</feature>
<reference evidence="11" key="1">
    <citation type="journal article" date="2023" name="Nat. Microbiol.">
        <title>Babesia duncani multi-omics identifies virulence factors and drug targets.</title>
        <authorList>
            <person name="Singh P."/>
            <person name="Lonardi S."/>
            <person name="Liang Q."/>
            <person name="Vydyam P."/>
            <person name="Khabirova E."/>
            <person name="Fang T."/>
            <person name="Gihaz S."/>
            <person name="Thekkiniath J."/>
            <person name="Munshi M."/>
            <person name="Abel S."/>
            <person name="Ciampossin L."/>
            <person name="Batugedara G."/>
            <person name="Gupta M."/>
            <person name="Lu X.M."/>
            <person name="Lenz T."/>
            <person name="Chakravarty S."/>
            <person name="Cornillot E."/>
            <person name="Hu Y."/>
            <person name="Ma W."/>
            <person name="Gonzalez L.M."/>
            <person name="Sanchez S."/>
            <person name="Estrada K."/>
            <person name="Sanchez-Flores A."/>
            <person name="Montero E."/>
            <person name="Harb O.S."/>
            <person name="Le Roch K.G."/>
            <person name="Mamoun C.B."/>
        </authorList>
    </citation>
    <scope>NUCLEOTIDE SEQUENCE</scope>
    <source>
        <strain evidence="11">WA1</strain>
    </source>
</reference>
<dbReference type="EC" id="2.7.11.1" evidence="1"/>
<dbReference type="PROSITE" id="PS50011">
    <property type="entry name" value="PROTEIN_KINASE_DOM"/>
    <property type="match status" value="1"/>
</dbReference>
<dbReference type="Pfam" id="PF00069">
    <property type="entry name" value="Pkinase"/>
    <property type="match status" value="1"/>
</dbReference>
<evidence type="ECO:0000256" key="6">
    <source>
        <dbReference type="ARBA" id="ARBA00022840"/>
    </source>
</evidence>
<dbReference type="Proteomes" id="UP001214638">
    <property type="component" value="Unassembled WGS sequence"/>
</dbReference>
<evidence type="ECO:0000256" key="5">
    <source>
        <dbReference type="ARBA" id="ARBA00022777"/>
    </source>
</evidence>
<dbReference type="SMART" id="SM00220">
    <property type="entry name" value="S_TKc"/>
    <property type="match status" value="1"/>
</dbReference>
<feature type="compositionally biased region" description="Polar residues" evidence="9">
    <location>
        <begin position="166"/>
        <end position="186"/>
    </location>
</feature>
<keyword evidence="12" id="KW-1185">Reference proteome</keyword>
<evidence type="ECO:0000259" key="10">
    <source>
        <dbReference type="PROSITE" id="PS50011"/>
    </source>
</evidence>
<dbReference type="PROSITE" id="PS00107">
    <property type="entry name" value="PROTEIN_KINASE_ATP"/>
    <property type="match status" value="1"/>
</dbReference>
<name>A0AAD9PMB3_9APIC</name>
<keyword evidence="3" id="KW-0808">Transferase</keyword>
<dbReference type="GO" id="GO:0004674">
    <property type="term" value="F:protein serine/threonine kinase activity"/>
    <property type="evidence" value="ECO:0007669"/>
    <property type="project" value="UniProtKB-KW"/>
</dbReference>
<dbReference type="FunFam" id="1.10.510.10:FF:000078">
    <property type="entry name" value="Serine/threonine-protein kinase PRP4 homolog"/>
    <property type="match status" value="1"/>
</dbReference>
<dbReference type="InterPro" id="IPR000719">
    <property type="entry name" value="Prot_kinase_dom"/>
</dbReference>
<dbReference type="GeneID" id="94334577"/>
<dbReference type="InterPro" id="IPR011009">
    <property type="entry name" value="Kinase-like_dom_sf"/>
</dbReference>
<evidence type="ECO:0000256" key="7">
    <source>
        <dbReference type="ARBA" id="ARBA00023596"/>
    </source>
</evidence>
<protein>
    <recommendedName>
        <fullName evidence="1">non-specific serine/threonine protein kinase</fullName>
        <ecNumber evidence="1">2.7.11.1</ecNumber>
    </recommendedName>
</protein>
<dbReference type="GO" id="GO:0005524">
    <property type="term" value="F:ATP binding"/>
    <property type="evidence" value="ECO:0007669"/>
    <property type="project" value="UniProtKB-UniRule"/>
</dbReference>
<evidence type="ECO:0000313" key="11">
    <source>
        <dbReference type="EMBL" id="KAK2197280.1"/>
    </source>
</evidence>
<dbReference type="EMBL" id="JALLKP010000001">
    <property type="protein sequence ID" value="KAK2197280.1"/>
    <property type="molecule type" value="Genomic_DNA"/>
</dbReference>
<keyword evidence="6 8" id="KW-0067">ATP-binding</keyword>
<feature type="compositionally biased region" description="Low complexity" evidence="9">
    <location>
        <begin position="249"/>
        <end position="260"/>
    </location>
</feature>
<feature type="binding site" evidence="8">
    <location>
        <position position="445"/>
    </location>
    <ligand>
        <name>ATP</name>
        <dbReference type="ChEBI" id="CHEBI:30616"/>
    </ligand>
</feature>
<feature type="compositionally biased region" description="Basic residues" evidence="9">
    <location>
        <begin position="16"/>
        <end position="27"/>
    </location>
</feature>